<feature type="transmembrane region" description="Helical" evidence="1">
    <location>
        <begin position="41"/>
        <end position="58"/>
    </location>
</feature>
<sequence length="120" mass="13672">MGIPDADWKNQERHRFDWLTLLVVGSLVSLYLYLATVMNDGSYVALALVLALWAFIYLTRYWQPVLYLLMAVIIAGVTLAWLTMGNSHPPFERLAIALNVGFLALSIYLFDYEEVRSQLG</sequence>
<dbReference type="Proteomes" id="UP001268864">
    <property type="component" value="Unassembled WGS sequence"/>
</dbReference>
<reference evidence="2 3" key="1">
    <citation type="submission" date="2022-06" db="EMBL/GenBank/DDBJ databases">
        <title>Halomicroarcula sp. a new haloarchaeum isolate from saline soil.</title>
        <authorList>
            <person name="Strakova D."/>
            <person name="Galisteo C."/>
            <person name="Sanchez-Porro C."/>
            <person name="Ventosa A."/>
        </authorList>
    </citation>
    <scope>NUCLEOTIDE SEQUENCE [LARGE SCALE GENOMIC DNA]</scope>
    <source>
        <strain evidence="2 3">S3CR25-11</strain>
    </source>
</reference>
<keyword evidence="1" id="KW-1133">Transmembrane helix</keyword>
<dbReference type="RefSeq" id="WP_310899099.1">
    <property type="nucleotide sequence ID" value="NZ_JAMQOS010000001.1"/>
</dbReference>
<protein>
    <submittedName>
        <fullName evidence="2">Uncharacterized protein</fullName>
    </submittedName>
</protein>
<feature type="transmembrane region" description="Helical" evidence="1">
    <location>
        <begin position="65"/>
        <end position="82"/>
    </location>
</feature>
<gene>
    <name evidence="2" type="ORF">NDI86_03940</name>
</gene>
<keyword evidence="1" id="KW-0472">Membrane</keyword>
<proteinExistence type="predicted"/>
<accession>A0ABU2FLS4</accession>
<comment type="caution">
    <text evidence="2">The sequence shown here is derived from an EMBL/GenBank/DDBJ whole genome shotgun (WGS) entry which is preliminary data.</text>
</comment>
<name>A0ABU2FLS4_9EURY</name>
<keyword evidence="3" id="KW-1185">Reference proteome</keyword>
<organism evidence="2 3">
    <name type="scientific">Haloarcula onubensis</name>
    <dbReference type="NCBI Taxonomy" id="2950539"/>
    <lineage>
        <taxon>Archaea</taxon>
        <taxon>Methanobacteriati</taxon>
        <taxon>Methanobacteriota</taxon>
        <taxon>Stenosarchaea group</taxon>
        <taxon>Halobacteria</taxon>
        <taxon>Halobacteriales</taxon>
        <taxon>Haloarculaceae</taxon>
        <taxon>Haloarcula</taxon>
    </lineage>
</organism>
<dbReference type="EMBL" id="JAMQOS010000001">
    <property type="protein sequence ID" value="MDS0281261.1"/>
    <property type="molecule type" value="Genomic_DNA"/>
</dbReference>
<feature type="transmembrane region" description="Helical" evidence="1">
    <location>
        <begin position="16"/>
        <end position="35"/>
    </location>
</feature>
<feature type="transmembrane region" description="Helical" evidence="1">
    <location>
        <begin position="94"/>
        <end position="110"/>
    </location>
</feature>
<evidence type="ECO:0000313" key="3">
    <source>
        <dbReference type="Proteomes" id="UP001268864"/>
    </source>
</evidence>
<evidence type="ECO:0000256" key="1">
    <source>
        <dbReference type="SAM" id="Phobius"/>
    </source>
</evidence>
<evidence type="ECO:0000313" key="2">
    <source>
        <dbReference type="EMBL" id="MDS0281261.1"/>
    </source>
</evidence>
<keyword evidence="1" id="KW-0812">Transmembrane</keyword>